<organism evidence="19 20">
    <name type="scientific">Oceanibacterium hippocampi</name>
    <dbReference type="NCBI Taxonomy" id="745714"/>
    <lineage>
        <taxon>Bacteria</taxon>
        <taxon>Pseudomonadati</taxon>
        <taxon>Pseudomonadota</taxon>
        <taxon>Alphaproteobacteria</taxon>
        <taxon>Sneathiellales</taxon>
        <taxon>Sneathiellaceae</taxon>
        <taxon>Oceanibacterium</taxon>
    </lineage>
</organism>
<dbReference type="FunFam" id="2.10.230.10:FF:000002">
    <property type="entry name" value="Molecular chaperone DnaJ"/>
    <property type="match status" value="1"/>
</dbReference>
<comment type="similarity">
    <text evidence="12 14">Belongs to the DnaJ family.</text>
</comment>
<evidence type="ECO:0000256" key="3">
    <source>
        <dbReference type="ARBA" id="ARBA00022490"/>
    </source>
</evidence>
<dbReference type="FunCoup" id="A0A1Y5RM62">
    <property type="interactions" value="665"/>
</dbReference>
<keyword evidence="7 14" id="KW-0863">Zinc-finger</keyword>
<dbReference type="Gene3D" id="1.10.287.110">
    <property type="entry name" value="DnaJ domain"/>
    <property type="match status" value="1"/>
</dbReference>
<dbReference type="GO" id="GO:0005737">
    <property type="term" value="C:cytoplasm"/>
    <property type="evidence" value="ECO:0007669"/>
    <property type="project" value="UniProtKB-SubCell"/>
</dbReference>
<dbReference type="GO" id="GO:0031072">
    <property type="term" value="F:heat shock protein binding"/>
    <property type="evidence" value="ECO:0007669"/>
    <property type="project" value="InterPro"/>
</dbReference>
<dbReference type="Pfam" id="PF01556">
    <property type="entry name" value="DnaJ_C"/>
    <property type="match status" value="1"/>
</dbReference>
<keyword evidence="8 14" id="KW-0862">Zinc</keyword>
<feature type="repeat" description="CXXCXGXG motif" evidence="14">
    <location>
        <begin position="186"/>
        <end position="193"/>
    </location>
</feature>
<dbReference type="CDD" id="cd10719">
    <property type="entry name" value="DnaJ_zf"/>
    <property type="match status" value="1"/>
</dbReference>
<keyword evidence="10 14" id="KW-0143">Chaperone</keyword>
<evidence type="ECO:0000256" key="15">
    <source>
        <dbReference type="PROSITE-ProRule" id="PRU00546"/>
    </source>
</evidence>
<dbReference type="Pfam" id="PF00684">
    <property type="entry name" value="DnaJ_CXXCXGXG"/>
    <property type="match status" value="1"/>
</dbReference>
<dbReference type="Gene3D" id="2.60.260.20">
    <property type="entry name" value="Urease metallochaperone UreE, N-terminal domain"/>
    <property type="match status" value="2"/>
</dbReference>
<evidence type="ECO:0000259" key="17">
    <source>
        <dbReference type="PROSITE" id="PS50076"/>
    </source>
</evidence>
<dbReference type="RefSeq" id="WP_085881720.1">
    <property type="nucleotide sequence ID" value="NZ_FWFR01000001.1"/>
</dbReference>
<dbReference type="GO" id="GO:0009408">
    <property type="term" value="P:response to heat"/>
    <property type="evidence" value="ECO:0007669"/>
    <property type="project" value="InterPro"/>
</dbReference>
<dbReference type="InterPro" id="IPR012724">
    <property type="entry name" value="DnaJ"/>
</dbReference>
<keyword evidence="4 14" id="KW-0235">DNA replication</keyword>
<feature type="binding site" evidence="14">
    <location>
        <position position="167"/>
    </location>
    <ligand>
        <name>Zn(2+)</name>
        <dbReference type="ChEBI" id="CHEBI:29105"/>
        <label>2</label>
    </ligand>
</feature>
<dbReference type="SMART" id="SM00271">
    <property type="entry name" value="DnaJ"/>
    <property type="match status" value="1"/>
</dbReference>
<evidence type="ECO:0000256" key="2">
    <source>
        <dbReference type="ARBA" id="ARBA00011738"/>
    </source>
</evidence>
<dbReference type="GO" id="GO:0006260">
    <property type="term" value="P:DNA replication"/>
    <property type="evidence" value="ECO:0007669"/>
    <property type="project" value="UniProtKB-KW"/>
</dbReference>
<comment type="function">
    <text evidence="11 14">Participates actively in the response to hyperosmotic and heat shock by preventing the aggregation of stress-denatured proteins and by disaggregating proteins, also in an autonomous, DnaK-independent fashion. Unfolded proteins bind initially to DnaJ; upon interaction with the DnaJ-bound protein, DnaK hydrolyzes its bound ATP, resulting in the formation of a stable complex. GrpE releases ADP from DnaK; ATP binding to DnaK triggers the release of the substrate protein, thus completing the reaction cycle. Several rounds of ATP-dependent interactions between DnaJ, DnaK and GrpE are required for fully efficient folding. Also involved, together with DnaK and GrpE, in the DNA replication of plasmids through activation of initiation proteins.</text>
</comment>
<comment type="cofactor">
    <cofactor evidence="14">
        <name>Zn(2+)</name>
        <dbReference type="ChEBI" id="CHEBI:29105"/>
    </cofactor>
    <text evidence="14">Binds 2 Zn(2+) ions per monomer.</text>
</comment>
<evidence type="ECO:0000256" key="14">
    <source>
        <dbReference type="HAMAP-Rule" id="MF_01152"/>
    </source>
</evidence>
<feature type="binding site" evidence="14">
    <location>
        <position position="186"/>
    </location>
    <ligand>
        <name>Zn(2+)</name>
        <dbReference type="ChEBI" id="CHEBI:29105"/>
        <label>2</label>
    </ligand>
</feature>
<dbReference type="GO" id="GO:0042026">
    <property type="term" value="P:protein refolding"/>
    <property type="evidence" value="ECO:0007669"/>
    <property type="project" value="TreeGrafter"/>
</dbReference>
<feature type="domain" description="CR-type" evidence="18">
    <location>
        <begin position="134"/>
        <end position="212"/>
    </location>
</feature>
<dbReference type="PANTHER" id="PTHR43096">
    <property type="entry name" value="DNAJ HOMOLOG 1, MITOCHONDRIAL-RELATED"/>
    <property type="match status" value="1"/>
</dbReference>
<feature type="domain" description="J" evidence="17">
    <location>
        <begin position="5"/>
        <end position="70"/>
    </location>
</feature>
<dbReference type="InterPro" id="IPR002939">
    <property type="entry name" value="DnaJ_C"/>
</dbReference>
<feature type="binding site" evidence="14">
    <location>
        <position position="200"/>
    </location>
    <ligand>
        <name>Zn(2+)</name>
        <dbReference type="ChEBI" id="CHEBI:29105"/>
        <label>1</label>
    </ligand>
</feature>
<dbReference type="InterPro" id="IPR001305">
    <property type="entry name" value="HSP_DnaJ_Cys-rich_dom"/>
</dbReference>
<feature type="repeat" description="CXXCXGXG motif" evidence="14">
    <location>
        <begin position="200"/>
        <end position="207"/>
    </location>
</feature>
<dbReference type="PROSITE" id="PS00636">
    <property type="entry name" value="DNAJ_1"/>
    <property type="match status" value="1"/>
</dbReference>
<protein>
    <recommendedName>
        <fullName evidence="13 14">Chaperone protein DnaJ</fullName>
    </recommendedName>
</protein>
<accession>A0A1Y5RM62</accession>
<name>A0A1Y5RM62_9PROT</name>
<dbReference type="SUPFAM" id="SSF49493">
    <property type="entry name" value="HSP40/DnaJ peptide-binding domain"/>
    <property type="match status" value="2"/>
</dbReference>
<dbReference type="CDD" id="cd06257">
    <property type="entry name" value="DnaJ"/>
    <property type="match status" value="1"/>
</dbReference>
<feature type="binding site" evidence="14">
    <location>
        <position position="150"/>
    </location>
    <ligand>
        <name>Zn(2+)</name>
        <dbReference type="ChEBI" id="CHEBI:29105"/>
        <label>1</label>
    </ligand>
</feature>
<proteinExistence type="inferred from homology"/>
<gene>
    <name evidence="19" type="primary">dnaJ_1</name>
    <name evidence="14" type="synonym">dnaJ</name>
    <name evidence="19" type="ORF">OCH7691_00374</name>
</gene>
<dbReference type="HAMAP" id="MF_01152">
    <property type="entry name" value="DnaJ"/>
    <property type="match status" value="1"/>
</dbReference>
<feature type="region of interest" description="Disordered" evidence="16">
    <location>
        <begin position="349"/>
        <end position="372"/>
    </location>
</feature>
<dbReference type="InterPro" id="IPR001623">
    <property type="entry name" value="DnaJ_domain"/>
</dbReference>
<evidence type="ECO:0000313" key="19">
    <source>
        <dbReference type="EMBL" id="SLN18137.1"/>
    </source>
</evidence>
<dbReference type="Pfam" id="PF00226">
    <property type="entry name" value="DnaJ"/>
    <property type="match status" value="1"/>
</dbReference>
<evidence type="ECO:0000259" key="18">
    <source>
        <dbReference type="PROSITE" id="PS51188"/>
    </source>
</evidence>
<feature type="repeat" description="CXXCXGXG motif" evidence="14">
    <location>
        <begin position="164"/>
        <end position="171"/>
    </location>
</feature>
<keyword evidence="6 14" id="KW-0677">Repeat</keyword>
<dbReference type="GO" id="GO:0008270">
    <property type="term" value="F:zinc ion binding"/>
    <property type="evidence" value="ECO:0007669"/>
    <property type="project" value="UniProtKB-UniRule"/>
</dbReference>
<feature type="zinc finger region" description="CR-type" evidence="15">
    <location>
        <begin position="134"/>
        <end position="212"/>
    </location>
</feature>
<evidence type="ECO:0000256" key="11">
    <source>
        <dbReference type="ARBA" id="ARBA00053423"/>
    </source>
</evidence>
<keyword evidence="20" id="KW-1185">Reference proteome</keyword>
<dbReference type="FunFam" id="1.10.287.110:FF:000034">
    <property type="entry name" value="Chaperone protein DnaJ"/>
    <property type="match status" value="1"/>
</dbReference>
<dbReference type="InterPro" id="IPR036869">
    <property type="entry name" value="J_dom_sf"/>
</dbReference>
<keyword evidence="9 14" id="KW-0346">Stress response</keyword>
<evidence type="ECO:0000256" key="10">
    <source>
        <dbReference type="ARBA" id="ARBA00023186"/>
    </source>
</evidence>
<comment type="subunit">
    <text evidence="2 14">Homodimer.</text>
</comment>
<comment type="domain">
    <text evidence="14">The J domain is necessary and sufficient to stimulate DnaK ATPase activity. Zinc center 1 plays an important role in the autonomous, DnaK-independent chaperone activity of DnaJ. Zinc center 2 is essential for interaction with DnaK and for DnaJ activity.</text>
</comment>
<comment type="subcellular location">
    <subcellularLocation>
        <location evidence="1 14">Cytoplasm</location>
    </subcellularLocation>
</comment>
<dbReference type="PROSITE" id="PS51188">
    <property type="entry name" value="ZF_CR"/>
    <property type="match status" value="1"/>
</dbReference>
<dbReference type="InterPro" id="IPR018253">
    <property type="entry name" value="DnaJ_domain_CS"/>
</dbReference>
<dbReference type="InParanoid" id="A0A1Y5RM62"/>
<reference evidence="19 20" key="1">
    <citation type="submission" date="2017-03" db="EMBL/GenBank/DDBJ databases">
        <authorList>
            <person name="Afonso C.L."/>
            <person name="Miller P.J."/>
            <person name="Scott M.A."/>
            <person name="Spackman E."/>
            <person name="Goraichik I."/>
            <person name="Dimitrov K.M."/>
            <person name="Suarez D.L."/>
            <person name="Swayne D.E."/>
        </authorList>
    </citation>
    <scope>NUCLEOTIDE SEQUENCE [LARGE SCALE GENOMIC DNA]</scope>
    <source>
        <strain evidence="19 20">CECT 7691</strain>
    </source>
</reference>
<dbReference type="FunFam" id="2.60.260.20:FF:000004">
    <property type="entry name" value="Molecular chaperone DnaJ"/>
    <property type="match status" value="1"/>
</dbReference>
<dbReference type="PRINTS" id="PR00625">
    <property type="entry name" value="JDOMAIN"/>
</dbReference>
<evidence type="ECO:0000256" key="16">
    <source>
        <dbReference type="SAM" id="MobiDB-lite"/>
    </source>
</evidence>
<dbReference type="CDD" id="cd10747">
    <property type="entry name" value="DnaJ_C"/>
    <property type="match status" value="1"/>
</dbReference>
<dbReference type="InterPro" id="IPR008971">
    <property type="entry name" value="HSP40/DnaJ_pept-bd"/>
</dbReference>
<dbReference type="NCBIfam" id="NF008035">
    <property type="entry name" value="PRK10767.1"/>
    <property type="match status" value="1"/>
</dbReference>
<dbReference type="SUPFAM" id="SSF46565">
    <property type="entry name" value="Chaperone J-domain"/>
    <property type="match status" value="1"/>
</dbReference>
<dbReference type="GO" id="GO:0005524">
    <property type="term" value="F:ATP binding"/>
    <property type="evidence" value="ECO:0007669"/>
    <property type="project" value="InterPro"/>
</dbReference>
<dbReference type="NCBIfam" id="TIGR02349">
    <property type="entry name" value="DnaJ_bact"/>
    <property type="match status" value="1"/>
</dbReference>
<feature type="binding site" evidence="14">
    <location>
        <position position="147"/>
    </location>
    <ligand>
        <name>Zn(2+)</name>
        <dbReference type="ChEBI" id="CHEBI:29105"/>
        <label>1</label>
    </ligand>
</feature>
<evidence type="ECO:0000256" key="8">
    <source>
        <dbReference type="ARBA" id="ARBA00022833"/>
    </source>
</evidence>
<keyword evidence="3 14" id="KW-0963">Cytoplasm</keyword>
<dbReference type="SUPFAM" id="SSF57938">
    <property type="entry name" value="DnaJ/Hsp40 cysteine-rich domain"/>
    <property type="match status" value="1"/>
</dbReference>
<evidence type="ECO:0000256" key="6">
    <source>
        <dbReference type="ARBA" id="ARBA00022737"/>
    </source>
</evidence>
<feature type="binding site" evidence="14">
    <location>
        <position position="189"/>
    </location>
    <ligand>
        <name>Zn(2+)</name>
        <dbReference type="ChEBI" id="CHEBI:29105"/>
        <label>2</label>
    </ligand>
</feature>
<feature type="binding site" evidence="14">
    <location>
        <position position="203"/>
    </location>
    <ligand>
        <name>Zn(2+)</name>
        <dbReference type="ChEBI" id="CHEBI:29105"/>
        <label>1</label>
    </ligand>
</feature>
<evidence type="ECO:0000256" key="4">
    <source>
        <dbReference type="ARBA" id="ARBA00022705"/>
    </source>
</evidence>
<evidence type="ECO:0000256" key="12">
    <source>
        <dbReference type="ARBA" id="ARBA00061004"/>
    </source>
</evidence>
<dbReference type="Gene3D" id="2.10.230.10">
    <property type="entry name" value="Heat shock protein DnaJ, cysteine-rich domain"/>
    <property type="match status" value="1"/>
</dbReference>
<dbReference type="PROSITE" id="PS50076">
    <property type="entry name" value="DNAJ_2"/>
    <property type="match status" value="1"/>
</dbReference>
<dbReference type="PANTHER" id="PTHR43096:SF48">
    <property type="entry name" value="CHAPERONE PROTEIN DNAJ"/>
    <property type="match status" value="1"/>
</dbReference>
<feature type="binding site" evidence="14">
    <location>
        <position position="164"/>
    </location>
    <ligand>
        <name>Zn(2+)</name>
        <dbReference type="ChEBI" id="CHEBI:29105"/>
        <label>2</label>
    </ligand>
</feature>
<dbReference type="Proteomes" id="UP000193200">
    <property type="component" value="Unassembled WGS sequence"/>
</dbReference>
<sequence>MSKADYYDLLGVERGVDDAALKSAYRKLAKQYHPDRNPGDATAEAKFKEVSEAYDVLKDPQRRAAYDRFGHAAFEGGGPGARHGGGQGGFDFADVFDDLFGEFMGQRRGGRGGAARGSDLRYNMEISLEDAYHGTTSEIRIPSTASCEECDGSGAAAGSQPTTCSTCQGIGKVRAQQGFFTIERTCPTCGGRGRVIEKPCRACGGQGRVQREKTLSVKIPAGVDEGNRIRLTGEGEAGLLGGPPGDLYIFISIARHPFFKRDEDNLYCKVPIEMTAAALGGTIEVPTIDGGRASVTIPEGTQNGRQFRLRGKGMPAVRGGGIGDLILQVNVEVPVKLTRRQKELLREFGEAGQGSHSPESEGFFSRVKDLFN</sequence>
<evidence type="ECO:0000313" key="20">
    <source>
        <dbReference type="Proteomes" id="UP000193200"/>
    </source>
</evidence>
<evidence type="ECO:0000256" key="7">
    <source>
        <dbReference type="ARBA" id="ARBA00022771"/>
    </source>
</evidence>
<dbReference type="EMBL" id="FWFR01000001">
    <property type="protein sequence ID" value="SLN18137.1"/>
    <property type="molecule type" value="Genomic_DNA"/>
</dbReference>
<dbReference type="AlphaFoldDB" id="A0A1Y5RM62"/>
<dbReference type="GO" id="GO:0051082">
    <property type="term" value="F:unfolded protein binding"/>
    <property type="evidence" value="ECO:0007669"/>
    <property type="project" value="UniProtKB-UniRule"/>
</dbReference>
<feature type="repeat" description="CXXCXGXG motif" evidence="14">
    <location>
        <begin position="147"/>
        <end position="154"/>
    </location>
</feature>
<evidence type="ECO:0000256" key="1">
    <source>
        <dbReference type="ARBA" id="ARBA00004496"/>
    </source>
</evidence>
<evidence type="ECO:0000256" key="5">
    <source>
        <dbReference type="ARBA" id="ARBA00022723"/>
    </source>
</evidence>
<evidence type="ECO:0000256" key="13">
    <source>
        <dbReference type="ARBA" id="ARBA00067609"/>
    </source>
</evidence>
<evidence type="ECO:0000256" key="9">
    <source>
        <dbReference type="ARBA" id="ARBA00023016"/>
    </source>
</evidence>
<dbReference type="OrthoDB" id="9779889at2"/>
<dbReference type="InterPro" id="IPR036410">
    <property type="entry name" value="HSP_DnaJ_Cys-rich_dom_sf"/>
</dbReference>
<keyword evidence="5 14" id="KW-0479">Metal-binding</keyword>